<evidence type="ECO:0000313" key="2">
    <source>
        <dbReference type="EMBL" id="GBP25872.1"/>
    </source>
</evidence>
<evidence type="ECO:0000256" key="1">
    <source>
        <dbReference type="SAM" id="MobiDB-lite"/>
    </source>
</evidence>
<accession>A0A4C1UIS2</accession>
<dbReference type="AlphaFoldDB" id="A0A4C1UIS2"/>
<organism evidence="2 3">
    <name type="scientific">Eumeta variegata</name>
    <name type="common">Bagworm moth</name>
    <name type="synonym">Eumeta japonica</name>
    <dbReference type="NCBI Taxonomy" id="151549"/>
    <lineage>
        <taxon>Eukaryota</taxon>
        <taxon>Metazoa</taxon>
        <taxon>Ecdysozoa</taxon>
        <taxon>Arthropoda</taxon>
        <taxon>Hexapoda</taxon>
        <taxon>Insecta</taxon>
        <taxon>Pterygota</taxon>
        <taxon>Neoptera</taxon>
        <taxon>Endopterygota</taxon>
        <taxon>Lepidoptera</taxon>
        <taxon>Glossata</taxon>
        <taxon>Ditrysia</taxon>
        <taxon>Tineoidea</taxon>
        <taxon>Psychidae</taxon>
        <taxon>Oiketicinae</taxon>
        <taxon>Eumeta</taxon>
    </lineage>
</organism>
<proteinExistence type="predicted"/>
<evidence type="ECO:0000313" key="3">
    <source>
        <dbReference type="Proteomes" id="UP000299102"/>
    </source>
</evidence>
<dbReference type="EMBL" id="BGZK01000173">
    <property type="protein sequence ID" value="GBP25872.1"/>
    <property type="molecule type" value="Genomic_DNA"/>
</dbReference>
<dbReference type="Proteomes" id="UP000299102">
    <property type="component" value="Unassembled WGS sequence"/>
</dbReference>
<protein>
    <submittedName>
        <fullName evidence="2">Uncharacterized protein</fullName>
    </submittedName>
</protein>
<reference evidence="2 3" key="1">
    <citation type="journal article" date="2019" name="Commun. Biol.">
        <title>The bagworm genome reveals a unique fibroin gene that provides high tensile strength.</title>
        <authorList>
            <person name="Kono N."/>
            <person name="Nakamura H."/>
            <person name="Ohtoshi R."/>
            <person name="Tomita M."/>
            <person name="Numata K."/>
            <person name="Arakawa K."/>
        </authorList>
    </citation>
    <scope>NUCLEOTIDE SEQUENCE [LARGE SCALE GENOMIC DNA]</scope>
</reference>
<name>A0A4C1UIS2_EUMVA</name>
<feature type="region of interest" description="Disordered" evidence="1">
    <location>
        <begin position="35"/>
        <end position="77"/>
    </location>
</feature>
<comment type="caution">
    <text evidence="2">The sequence shown here is derived from an EMBL/GenBank/DDBJ whole genome shotgun (WGS) entry which is preliminary data.</text>
</comment>
<keyword evidence="3" id="KW-1185">Reference proteome</keyword>
<sequence>MQFRKCIAPSEPNELRALSCVCGSHAAAEVLTRHRGARNQRRPAIATDAGCAGGRRSSVKMSTGIKRGGEGGCGVRGRSRAKAKDRIDIDDSKITRYRKWEINYLSTQTKPRAKAGLIVRGT</sequence>
<gene>
    <name evidence="2" type="ORF">EVAR_81753_1</name>
</gene>